<dbReference type="Gene3D" id="3.40.50.300">
    <property type="entry name" value="P-loop containing nucleotide triphosphate hydrolases"/>
    <property type="match status" value="1"/>
</dbReference>
<reference evidence="2" key="1">
    <citation type="journal article" date="2019" name="Int. J. Syst. Evol. Microbiol.">
        <title>The Global Catalogue of Microorganisms (GCM) 10K type strain sequencing project: providing services to taxonomists for standard genome sequencing and annotation.</title>
        <authorList>
            <consortium name="The Broad Institute Genomics Platform"/>
            <consortium name="The Broad Institute Genome Sequencing Center for Infectious Disease"/>
            <person name="Wu L."/>
            <person name="Ma J."/>
        </authorList>
    </citation>
    <scope>NUCLEOTIDE SEQUENCE [LARGE SCALE GENOMIC DNA]</scope>
    <source>
        <strain evidence="2">Q85</strain>
    </source>
</reference>
<evidence type="ECO:0000313" key="1">
    <source>
        <dbReference type="EMBL" id="MFD1787705.1"/>
    </source>
</evidence>
<name>A0ABW4NEI3_9SPHN</name>
<dbReference type="SUPFAM" id="SSF52540">
    <property type="entry name" value="P-loop containing nucleoside triphosphate hydrolases"/>
    <property type="match status" value="1"/>
</dbReference>
<sequence length="226" mass="25029">MRKGLPPNPFQVVIVGLDKKTTLKSVLQDILIQMKDPDWMIGTEKQLRERIRNFVVELGVELIVIDECQHLHKDGNDVADVTDALKRLLDLGVAPLVLVGNFDAKAVFNRNPQLRARLGLPMYLPAINPKNDAEAIHFRNFVLNFGIQLENCKAVTCSQNLIEATTLEALRIASTGYFGRVSRILKAAAAHAAARGAKGIEDYDLSCVVRELAIPSKWVDCDPFSA</sequence>
<keyword evidence="2" id="KW-1185">Reference proteome</keyword>
<comment type="caution">
    <text evidence="1">The sequence shown here is derived from an EMBL/GenBank/DDBJ whole genome shotgun (WGS) entry which is preliminary data.</text>
</comment>
<dbReference type="Pfam" id="PF05621">
    <property type="entry name" value="TniB"/>
    <property type="match status" value="1"/>
</dbReference>
<proteinExistence type="predicted"/>
<dbReference type="InterPro" id="IPR008868">
    <property type="entry name" value="TniB"/>
</dbReference>
<accession>A0ABW4NEI3</accession>
<dbReference type="Proteomes" id="UP001597283">
    <property type="component" value="Unassembled WGS sequence"/>
</dbReference>
<dbReference type="RefSeq" id="WP_380940071.1">
    <property type="nucleotide sequence ID" value="NZ_JBHUFC010000003.1"/>
</dbReference>
<dbReference type="EMBL" id="JBHUFC010000003">
    <property type="protein sequence ID" value="MFD1787705.1"/>
    <property type="molecule type" value="Genomic_DNA"/>
</dbReference>
<dbReference type="InterPro" id="IPR027417">
    <property type="entry name" value="P-loop_NTPase"/>
</dbReference>
<evidence type="ECO:0000313" key="2">
    <source>
        <dbReference type="Proteomes" id="UP001597283"/>
    </source>
</evidence>
<organism evidence="1 2">
    <name type="scientific">Sphingomonas floccifaciens</name>
    <dbReference type="NCBI Taxonomy" id="1844115"/>
    <lineage>
        <taxon>Bacteria</taxon>
        <taxon>Pseudomonadati</taxon>
        <taxon>Pseudomonadota</taxon>
        <taxon>Alphaproteobacteria</taxon>
        <taxon>Sphingomonadales</taxon>
        <taxon>Sphingomonadaceae</taxon>
        <taxon>Sphingomonas</taxon>
    </lineage>
</organism>
<protein>
    <submittedName>
        <fullName evidence="1">TniB family NTP-binding protein</fullName>
    </submittedName>
</protein>
<gene>
    <name evidence="1" type="ORF">ACFSC3_08980</name>
</gene>